<evidence type="ECO:0008006" key="3">
    <source>
        <dbReference type="Google" id="ProtNLM"/>
    </source>
</evidence>
<sequence>MRIKLDRTVCDGFGTCVVHAPDVFSLDDWGYPSLAAGNDIAAADEAGVRRALLDCPAHAIVDLGDPVPMPAGGEPGMARNLGPDAPWTKAANGAAALPRLGSVLVRDPTADTDDDS</sequence>
<evidence type="ECO:0000313" key="1">
    <source>
        <dbReference type="EMBL" id="MTD15181.1"/>
    </source>
</evidence>
<dbReference type="EMBL" id="WLYK01000005">
    <property type="protein sequence ID" value="MTD15181.1"/>
    <property type="molecule type" value="Genomic_DNA"/>
</dbReference>
<dbReference type="SUPFAM" id="SSF54862">
    <property type="entry name" value="4Fe-4S ferredoxins"/>
    <property type="match status" value="1"/>
</dbReference>
<accession>A0A7K1FM06</accession>
<proteinExistence type="predicted"/>
<dbReference type="Gene3D" id="3.30.70.20">
    <property type="match status" value="1"/>
</dbReference>
<gene>
    <name evidence="1" type="ORF">GIS00_14655</name>
</gene>
<dbReference type="RefSeq" id="WP_154769135.1">
    <property type="nucleotide sequence ID" value="NZ_WLYK01000005.1"/>
</dbReference>
<dbReference type="Proteomes" id="UP000460221">
    <property type="component" value="Unassembled WGS sequence"/>
</dbReference>
<name>A0A7K1FM06_9ACTN</name>
<dbReference type="AlphaFoldDB" id="A0A7K1FM06"/>
<organism evidence="1 2">
    <name type="scientific">Nakamurella alba</name>
    <dbReference type="NCBI Taxonomy" id="2665158"/>
    <lineage>
        <taxon>Bacteria</taxon>
        <taxon>Bacillati</taxon>
        <taxon>Actinomycetota</taxon>
        <taxon>Actinomycetes</taxon>
        <taxon>Nakamurellales</taxon>
        <taxon>Nakamurellaceae</taxon>
        <taxon>Nakamurella</taxon>
    </lineage>
</organism>
<protein>
    <recommendedName>
        <fullName evidence="3">Ferredoxin</fullName>
    </recommendedName>
</protein>
<comment type="caution">
    <text evidence="1">The sequence shown here is derived from an EMBL/GenBank/DDBJ whole genome shotgun (WGS) entry which is preliminary data.</text>
</comment>
<keyword evidence="2" id="KW-1185">Reference proteome</keyword>
<evidence type="ECO:0000313" key="2">
    <source>
        <dbReference type="Proteomes" id="UP000460221"/>
    </source>
</evidence>
<reference evidence="1 2" key="1">
    <citation type="submission" date="2019-11" db="EMBL/GenBank/DDBJ databases">
        <authorList>
            <person name="Jiang L.-Q."/>
        </authorList>
    </citation>
    <scope>NUCLEOTIDE SEQUENCE [LARGE SCALE GENOMIC DNA]</scope>
    <source>
        <strain evidence="1 2">YIM 132087</strain>
    </source>
</reference>
<dbReference type="Pfam" id="PF13459">
    <property type="entry name" value="Fer4_15"/>
    <property type="match status" value="1"/>
</dbReference>